<dbReference type="SUPFAM" id="SSF53137">
    <property type="entry name" value="Translational machinery components"/>
    <property type="match status" value="1"/>
</dbReference>
<organism evidence="3">
    <name type="scientific">Phaeophyceae sp</name>
    <dbReference type="NCBI Taxonomy" id="2249243"/>
    <lineage>
        <taxon>Eukaryota</taxon>
        <taxon>Sar</taxon>
        <taxon>Stramenopiles</taxon>
        <taxon>Ochrophyta</taxon>
        <taxon>PX clade</taxon>
        <taxon>Phaeophyceae</taxon>
    </lineage>
</organism>
<name>A0A8E8U504_9PHAE</name>
<dbReference type="GO" id="GO:0003735">
    <property type="term" value="F:structural constituent of ribosome"/>
    <property type="evidence" value="ECO:0007669"/>
    <property type="project" value="InterPro"/>
</dbReference>
<keyword evidence="2" id="KW-0687">Ribonucleoprotein</keyword>
<dbReference type="Gene3D" id="3.30.420.80">
    <property type="entry name" value="Ribosomal protein S11"/>
    <property type="match status" value="1"/>
</dbReference>
<evidence type="ECO:0000313" key="3">
    <source>
        <dbReference type="EMBL" id="QWE51003.1"/>
    </source>
</evidence>
<evidence type="ECO:0000256" key="1">
    <source>
        <dbReference type="ARBA" id="ARBA00022980"/>
    </source>
</evidence>
<keyword evidence="1 3" id="KW-0689">Ribosomal protein</keyword>
<dbReference type="InterPro" id="IPR036967">
    <property type="entry name" value="Ribosomal_uS11_sf"/>
</dbReference>
<accession>A0A8E8U504</accession>
<dbReference type="GO" id="GO:1990904">
    <property type="term" value="C:ribonucleoprotein complex"/>
    <property type="evidence" value="ECO:0007669"/>
    <property type="project" value="UniProtKB-KW"/>
</dbReference>
<protein>
    <submittedName>
        <fullName evidence="3">Ribosomal protein S11</fullName>
    </submittedName>
</protein>
<dbReference type="GO" id="GO:0005840">
    <property type="term" value="C:ribosome"/>
    <property type="evidence" value="ECO:0007669"/>
    <property type="project" value="UniProtKB-KW"/>
</dbReference>
<geneLocation type="mitochondrion" evidence="3"/>
<keyword evidence="3" id="KW-0496">Mitochondrion</keyword>
<dbReference type="GO" id="GO:0006412">
    <property type="term" value="P:translation"/>
    <property type="evidence" value="ECO:0007669"/>
    <property type="project" value="InterPro"/>
</dbReference>
<proteinExistence type="predicted"/>
<gene>
    <name evidence="3" type="primary">rps11</name>
</gene>
<dbReference type="EMBL" id="MT747832">
    <property type="protein sequence ID" value="QWE51003.1"/>
    <property type="molecule type" value="Genomic_DNA"/>
</dbReference>
<dbReference type="AlphaFoldDB" id="A0A8E8U504"/>
<evidence type="ECO:0000256" key="2">
    <source>
        <dbReference type="ARBA" id="ARBA00023274"/>
    </source>
</evidence>
<reference evidence="3" key="1">
    <citation type="journal article" date="2021" name="Eur. J. Phycol.">
        <title>High-throughput sequencing of the kelp Alaria (Phaeophyceae) reveals epi-endobiotic associations, including a likely phaeophycean parasite.</title>
        <authorList>
            <person name="Bringloe T.T."/>
            <person name="Sauermann R."/>
            <person name="Krause-Jensen D."/>
            <person name="Olesen B."/>
            <person name="Klimova A."/>
            <person name="Klochkova T.A."/>
            <person name="Verbruggen H."/>
        </authorList>
    </citation>
    <scope>NUCLEOTIDE SEQUENCE</scope>
</reference>
<sequence length="232" mass="26562">MLTTITKLSADHANIEGPERIADQATTRTQNELPLGKIPKKRLSFSSKKQRYRRGGLSGPHFKRIKGRWLYCPPKKKLGHIYIKCTEGNVFCNLQDGVTGKVITSCSLMVPSYENPYNQRDNLYIRGLLLGNLMSKKITKKKYNLILIMISGKSKARRGVVRGLLYGRRYSKKGILLWTNPPHNGCRPSKVRHKKIRTRVRGNFRHKTVRVLEEKGLFNFSNVCQVPNSRPS</sequence>